<evidence type="ECO:0000313" key="2">
    <source>
        <dbReference type="EMBL" id="KAH9522129.1"/>
    </source>
</evidence>
<reference evidence="2" key="1">
    <citation type="submission" date="2013-05" db="EMBL/GenBank/DDBJ databases">
        <authorList>
            <person name="Yim A.K.Y."/>
            <person name="Chan T.F."/>
            <person name="Ji K.M."/>
            <person name="Liu X.Y."/>
            <person name="Zhou J.W."/>
            <person name="Li R.Q."/>
            <person name="Yang K.Y."/>
            <person name="Li J."/>
            <person name="Li M."/>
            <person name="Law P.T.W."/>
            <person name="Wu Y.L."/>
            <person name="Cai Z.L."/>
            <person name="Qin H."/>
            <person name="Bao Y."/>
            <person name="Leung R.K.K."/>
            <person name="Ng P.K.S."/>
            <person name="Zou J."/>
            <person name="Zhong X.J."/>
            <person name="Ran P.X."/>
            <person name="Zhong N.S."/>
            <person name="Liu Z.G."/>
            <person name="Tsui S.K.W."/>
        </authorList>
    </citation>
    <scope>NUCLEOTIDE SEQUENCE</scope>
    <source>
        <strain evidence="2">Derf</strain>
        <tissue evidence="2">Whole organism</tissue>
    </source>
</reference>
<evidence type="ECO:0000256" key="1">
    <source>
        <dbReference type="SAM" id="Phobius"/>
    </source>
</evidence>
<feature type="transmembrane region" description="Helical" evidence="1">
    <location>
        <begin position="56"/>
        <end position="75"/>
    </location>
</feature>
<proteinExistence type="predicted"/>
<dbReference type="AlphaFoldDB" id="A0A922L6W7"/>
<accession>A0A922L6W7</accession>
<name>A0A922L6W7_DERFA</name>
<sequence>MMITTSVTYFHVINKQQEKCLIGQKIKQACNNNIRVLNSIEISYTVNDDNYDDHHISFISLWFTYVFAVANFVSLNS</sequence>
<reference evidence="2" key="2">
    <citation type="journal article" date="2022" name="Res Sq">
        <title>Comparative Genomics Reveals Insights into the Divergent Evolution of Astigmatic Mites and Household Pest Adaptations.</title>
        <authorList>
            <person name="Xiong Q."/>
            <person name="Wan A.T.-Y."/>
            <person name="Liu X.-Y."/>
            <person name="Fung C.S.-H."/>
            <person name="Xiao X."/>
            <person name="Malainual N."/>
            <person name="Hou J."/>
            <person name="Wang L."/>
            <person name="Wang M."/>
            <person name="Yang K."/>
            <person name="Cui Y."/>
            <person name="Leung E."/>
            <person name="Nong W."/>
            <person name="Shin S.-K."/>
            <person name="Au S."/>
            <person name="Jeong K.Y."/>
            <person name="Chew F.T."/>
            <person name="Hui J."/>
            <person name="Leung T.F."/>
            <person name="Tungtrongchitr A."/>
            <person name="Zhong N."/>
            <person name="Liu Z."/>
            <person name="Tsui S."/>
        </authorList>
    </citation>
    <scope>NUCLEOTIDE SEQUENCE</scope>
    <source>
        <strain evidence="2">Derf</strain>
        <tissue evidence="2">Whole organism</tissue>
    </source>
</reference>
<organism evidence="2 3">
    <name type="scientific">Dermatophagoides farinae</name>
    <name type="common">American house dust mite</name>
    <dbReference type="NCBI Taxonomy" id="6954"/>
    <lineage>
        <taxon>Eukaryota</taxon>
        <taxon>Metazoa</taxon>
        <taxon>Ecdysozoa</taxon>
        <taxon>Arthropoda</taxon>
        <taxon>Chelicerata</taxon>
        <taxon>Arachnida</taxon>
        <taxon>Acari</taxon>
        <taxon>Acariformes</taxon>
        <taxon>Sarcoptiformes</taxon>
        <taxon>Astigmata</taxon>
        <taxon>Psoroptidia</taxon>
        <taxon>Analgoidea</taxon>
        <taxon>Pyroglyphidae</taxon>
        <taxon>Dermatophagoidinae</taxon>
        <taxon>Dermatophagoides</taxon>
    </lineage>
</organism>
<keyword evidence="1" id="KW-1133">Transmembrane helix</keyword>
<dbReference type="Proteomes" id="UP000790347">
    <property type="component" value="Unassembled WGS sequence"/>
</dbReference>
<evidence type="ECO:0000313" key="3">
    <source>
        <dbReference type="Proteomes" id="UP000790347"/>
    </source>
</evidence>
<protein>
    <submittedName>
        <fullName evidence="2">Uncharacterized protein</fullName>
    </submittedName>
</protein>
<gene>
    <name evidence="2" type="ORF">DERF_005729</name>
</gene>
<dbReference type="EMBL" id="ASGP02000002">
    <property type="protein sequence ID" value="KAH9522129.1"/>
    <property type="molecule type" value="Genomic_DNA"/>
</dbReference>
<keyword evidence="1" id="KW-0812">Transmembrane</keyword>
<keyword evidence="3" id="KW-1185">Reference proteome</keyword>
<comment type="caution">
    <text evidence="2">The sequence shown here is derived from an EMBL/GenBank/DDBJ whole genome shotgun (WGS) entry which is preliminary data.</text>
</comment>
<keyword evidence="1" id="KW-0472">Membrane</keyword>